<feature type="transmembrane region" description="Helical" evidence="1">
    <location>
        <begin position="87"/>
        <end position="111"/>
    </location>
</feature>
<evidence type="ECO:0000313" key="2">
    <source>
        <dbReference type="EMBL" id="MYD89497.1"/>
    </source>
</evidence>
<keyword evidence="1" id="KW-0472">Membrane</keyword>
<feature type="transmembrane region" description="Helical" evidence="1">
    <location>
        <begin position="186"/>
        <end position="204"/>
    </location>
</feature>
<feature type="transmembrane region" description="Helical" evidence="1">
    <location>
        <begin position="162"/>
        <end position="180"/>
    </location>
</feature>
<gene>
    <name evidence="2" type="ORF">F4Y08_04030</name>
</gene>
<feature type="transmembrane region" description="Helical" evidence="1">
    <location>
        <begin position="54"/>
        <end position="75"/>
    </location>
</feature>
<sequence>MQPSQPRQIALLSFAYAATLALQVGSRLLSGRDQDTVEAMYAAITTQTTWHAVYALSVMVGAVLLVAVIANWSRWRATQPALLGQMAFWIALAAGVCWLVGGLTAVLQTVAAPTGMTGNLGPLSPVDLEEARGVSGKLGMSLAGAAILLIGAGSRLAGPAGIVMVLAAVVSGVAALGIWWENLPFHRLLGILYLGWFVASGLILPRYNCSAPNSA</sequence>
<proteinExistence type="predicted"/>
<evidence type="ECO:0000256" key="1">
    <source>
        <dbReference type="SAM" id="Phobius"/>
    </source>
</evidence>
<evidence type="ECO:0008006" key="3">
    <source>
        <dbReference type="Google" id="ProtNLM"/>
    </source>
</evidence>
<reference evidence="2" key="1">
    <citation type="submission" date="2019-09" db="EMBL/GenBank/DDBJ databases">
        <title>Characterisation of the sponge microbiome using genome-centric metagenomics.</title>
        <authorList>
            <person name="Engelberts J.P."/>
            <person name="Robbins S.J."/>
            <person name="De Goeij J.M."/>
            <person name="Aranda M."/>
            <person name="Bell S.C."/>
            <person name="Webster N.S."/>
        </authorList>
    </citation>
    <scope>NUCLEOTIDE SEQUENCE</scope>
    <source>
        <strain evidence="2">SB0662_bin_9</strain>
    </source>
</reference>
<dbReference type="EMBL" id="VXPY01000024">
    <property type="protein sequence ID" value="MYD89497.1"/>
    <property type="molecule type" value="Genomic_DNA"/>
</dbReference>
<accession>A0A6B1DQJ9</accession>
<comment type="caution">
    <text evidence="2">The sequence shown here is derived from an EMBL/GenBank/DDBJ whole genome shotgun (WGS) entry which is preliminary data.</text>
</comment>
<keyword evidence="1" id="KW-1133">Transmembrane helix</keyword>
<dbReference type="AlphaFoldDB" id="A0A6B1DQJ9"/>
<organism evidence="2">
    <name type="scientific">Caldilineaceae bacterium SB0662_bin_9</name>
    <dbReference type="NCBI Taxonomy" id="2605258"/>
    <lineage>
        <taxon>Bacteria</taxon>
        <taxon>Bacillati</taxon>
        <taxon>Chloroflexota</taxon>
        <taxon>Caldilineae</taxon>
        <taxon>Caldilineales</taxon>
        <taxon>Caldilineaceae</taxon>
    </lineage>
</organism>
<keyword evidence="1" id="KW-0812">Transmembrane</keyword>
<protein>
    <recommendedName>
        <fullName evidence="3">DUF4386 family protein</fullName>
    </recommendedName>
</protein>
<feature type="transmembrane region" description="Helical" evidence="1">
    <location>
        <begin position="131"/>
        <end position="150"/>
    </location>
</feature>
<name>A0A6B1DQJ9_9CHLR</name>